<dbReference type="InterPro" id="IPR008271">
    <property type="entry name" value="Ser/Thr_kinase_AS"/>
</dbReference>
<evidence type="ECO:0000256" key="1">
    <source>
        <dbReference type="SAM" id="MobiDB-lite"/>
    </source>
</evidence>
<dbReference type="GO" id="GO:0005524">
    <property type="term" value="F:ATP binding"/>
    <property type="evidence" value="ECO:0007669"/>
    <property type="project" value="InterPro"/>
</dbReference>
<organism evidence="3 4">
    <name type="scientific">Colocasia esculenta</name>
    <name type="common">Wild taro</name>
    <name type="synonym">Arum esculentum</name>
    <dbReference type="NCBI Taxonomy" id="4460"/>
    <lineage>
        <taxon>Eukaryota</taxon>
        <taxon>Viridiplantae</taxon>
        <taxon>Streptophyta</taxon>
        <taxon>Embryophyta</taxon>
        <taxon>Tracheophyta</taxon>
        <taxon>Spermatophyta</taxon>
        <taxon>Magnoliopsida</taxon>
        <taxon>Liliopsida</taxon>
        <taxon>Araceae</taxon>
        <taxon>Aroideae</taxon>
        <taxon>Colocasieae</taxon>
        <taxon>Colocasia</taxon>
    </lineage>
</organism>
<dbReference type="SUPFAM" id="SSF56112">
    <property type="entry name" value="Protein kinase-like (PK-like)"/>
    <property type="match status" value="1"/>
</dbReference>
<evidence type="ECO:0000313" key="3">
    <source>
        <dbReference type="EMBL" id="MQL78461.1"/>
    </source>
</evidence>
<dbReference type="GO" id="GO:0004672">
    <property type="term" value="F:protein kinase activity"/>
    <property type="evidence" value="ECO:0007669"/>
    <property type="project" value="InterPro"/>
</dbReference>
<dbReference type="PROSITE" id="PS00108">
    <property type="entry name" value="PROTEIN_KINASE_ST"/>
    <property type="match status" value="1"/>
</dbReference>
<proteinExistence type="predicted"/>
<name>A0A843U4K9_COLES</name>
<dbReference type="InterPro" id="IPR023214">
    <property type="entry name" value="HAD_sf"/>
</dbReference>
<protein>
    <recommendedName>
        <fullName evidence="2">Protein kinase domain-containing protein</fullName>
    </recommendedName>
</protein>
<feature type="compositionally biased region" description="Acidic residues" evidence="1">
    <location>
        <begin position="165"/>
        <end position="182"/>
    </location>
</feature>
<dbReference type="Gene3D" id="1.10.510.10">
    <property type="entry name" value="Transferase(Phosphotransferase) domain 1"/>
    <property type="match status" value="1"/>
</dbReference>
<dbReference type="PROSITE" id="PS50011">
    <property type="entry name" value="PROTEIN_KINASE_DOM"/>
    <property type="match status" value="1"/>
</dbReference>
<keyword evidence="4" id="KW-1185">Reference proteome</keyword>
<evidence type="ECO:0000259" key="2">
    <source>
        <dbReference type="PROSITE" id="PS50011"/>
    </source>
</evidence>
<dbReference type="AlphaFoldDB" id="A0A843U4K9"/>
<dbReference type="EMBL" id="NMUH01000401">
    <property type="protein sequence ID" value="MQL78461.1"/>
    <property type="molecule type" value="Genomic_DNA"/>
</dbReference>
<feature type="compositionally biased region" description="Basic and acidic residues" evidence="1">
    <location>
        <begin position="246"/>
        <end position="256"/>
    </location>
</feature>
<sequence>MLAGHLLLDISSLNDQSVIERQFLKAAPLRIVSLILIEEDDGLELDGHVKAYDIQFVMFDAIIISSEIGYEKPDAKIFEASLGLRRKEELLLYLLKLLSSSISHMHLEGSRRSAIWKSIVTQKYQMDERNHIFRALAYIHGTLGVCHRDIKPQNVLVVGGGSVDGVEDDGPKDEGPAEEDEAGGASKIGGGGIEVEDAGEEDKVELEVQWMRKVEMVELESEEEDDAITTNGARAPRSGHGNEQGKFLEDRGKEWNRSPQEILAGTEKSFEITQRGV</sequence>
<dbReference type="InterPro" id="IPR011009">
    <property type="entry name" value="Kinase-like_dom_sf"/>
</dbReference>
<feature type="region of interest" description="Disordered" evidence="1">
    <location>
        <begin position="161"/>
        <end position="202"/>
    </location>
</feature>
<evidence type="ECO:0000313" key="4">
    <source>
        <dbReference type="Proteomes" id="UP000652761"/>
    </source>
</evidence>
<feature type="region of interest" description="Disordered" evidence="1">
    <location>
        <begin position="219"/>
        <end position="277"/>
    </location>
</feature>
<reference evidence="3" key="1">
    <citation type="submission" date="2017-07" db="EMBL/GenBank/DDBJ databases">
        <title>Taro Niue Genome Assembly and Annotation.</title>
        <authorList>
            <person name="Atibalentja N."/>
            <person name="Keating K."/>
            <person name="Fields C.J."/>
        </authorList>
    </citation>
    <scope>NUCLEOTIDE SEQUENCE</scope>
    <source>
        <strain evidence="3">Niue_2</strain>
        <tissue evidence="3">Leaf</tissue>
    </source>
</reference>
<dbReference type="InterPro" id="IPR000719">
    <property type="entry name" value="Prot_kinase_dom"/>
</dbReference>
<accession>A0A843U4K9</accession>
<dbReference type="Proteomes" id="UP000652761">
    <property type="component" value="Unassembled WGS sequence"/>
</dbReference>
<gene>
    <name evidence="3" type="ORF">Taro_010894</name>
</gene>
<feature type="domain" description="Protein kinase" evidence="2">
    <location>
        <begin position="1"/>
        <end position="277"/>
    </location>
</feature>
<comment type="caution">
    <text evidence="3">The sequence shown here is derived from an EMBL/GenBank/DDBJ whole genome shotgun (WGS) entry which is preliminary data.</text>
</comment>
<dbReference type="Gene3D" id="3.40.50.1000">
    <property type="entry name" value="HAD superfamily/HAD-like"/>
    <property type="match status" value="1"/>
</dbReference>